<feature type="compositionally biased region" description="Basic residues" evidence="1">
    <location>
        <begin position="1"/>
        <end position="22"/>
    </location>
</feature>
<organism evidence="3 4">
    <name type="scientific">Ranitomeya imitator</name>
    <name type="common">mimic poison frog</name>
    <dbReference type="NCBI Taxonomy" id="111125"/>
    <lineage>
        <taxon>Eukaryota</taxon>
        <taxon>Metazoa</taxon>
        <taxon>Chordata</taxon>
        <taxon>Craniata</taxon>
        <taxon>Vertebrata</taxon>
        <taxon>Euteleostomi</taxon>
        <taxon>Amphibia</taxon>
        <taxon>Batrachia</taxon>
        <taxon>Anura</taxon>
        <taxon>Neobatrachia</taxon>
        <taxon>Hyloidea</taxon>
        <taxon>Dendrobatidae</taxon>
        <taxon>Dendrobatinae</taxon>
        <taxon>Ranitomeya</taxon>
    </lineage>
</organism>
<feature type="non-terminal residue" evidence="3">
    <location>
        <position position="1"/>
    </location>
</feature>
<dbReference type="CDD" id="cd10442">
    <property type="entry name" value="GIY-YIG_PLEs"/>
    <property type="match status" value="1"/>
</dbReference>
<feature type="compositionally biased region" description="Basic and acidic residues" evidence="1">
    <location>
        <begin position="23"/>
        <end position="39"/>
    </location>
</feature>
<feature type="non-terminal residue" evidence="3">
    <location>
        <position position="766"/>
    </location>
</feature>
<dbReference type="InterPro" id="IPR000477">
    <property type="entry name" value="RT_dom"/>
</dbReference>
<sequence length="766" mass="89422">LDGRRSGKRKRRGGKRHRRKQKEIREEQSPKTTEPEEKRTELVINISQKVLSDMEISVLSKGLSFSPCSHMDWFQLQLDLGQFFRRLKLKEWFSDKEATSKERVSELDLKTVGLIKESNFAPATSSSVIEAFERAVLMDIEGLRDNAHKEFRHPNILKEEFVALQGLVHDNDIVIKPADKGGAVVVLDKSMYIGEIMRQLQDENVYVRMEGDPKYNINREIKMVLKQAVEGCIIDQDLHDYLLVEHPRTPVLYITPKIHKTLNNPPGCPIISGVKSIFNKMGIFLDKIFNPIVKIGKSYIKDTTDFLNKLEGVKLDQAVILASFDVVSLYTSIDHERGLEEVGKKLNGAKYTEESRMFILQLLEIILKRNYFLFGDVFYAQKRGTAMGANMAPSYANLVMKILEEEHIYPSCHFQHVLVWWRYVDDVFLLRTGTQIALENFLGYLFLSFVLLEALRRKGYLNTIDLTIKFTRVSSKIELQFLDVLIRQREYGLDTTLFVKSTDRNNLLTYDSQHPRRMVRSIPLGQLLRVRRVVQNEEEELLLDTKEKVLRLERSDLIRNKTNISKRKYPERIPIVTTYVEESRDVANIIKKHWGMLGKCLPNVKEFKMPPLFSYRKNRNIKDYLVKSDIGPIKKNIQHPETNKVYQIKHYLTCNSDYVIYLLMCPCNLWYIGETICAFKVRMNQHRCTIRKKRMDLPVPKHFTEHNHTEKELKFKIIDAVPPPKERGGDRDREQMLKKKELMWIYELNTLKPKGLNVDFSIHGIT</sequence>
<feature type="region of interest" description="Disordered" evidence="1">
    <location>
        <begin position="1"/>
        <end position="39"/>
    </location>
</feature>
<feature type="domain" description="Reverse transcriptase" evidence="2">
    <location>
        <begin position="236"/>
        <end position="486"/>
    </location>
</feature>
<accession>A0ABN9LTQ6</accession>
<dbReference type="PROSITE" id="PS50878">
    <property type="entry name" value="RT_POL"/>
    <property type="match status" value="1"/>
</dbReference>
<gene>
    <name evidence="3" type="ORF">RIMI_LOCUS13064187</name>
</gene>
<evidence type="ECO:0000259" key="2">
    <source>
        <dbReference type="PROSITE" id="PS50878"/>
    </source>
</evidence>
<evidence type="ECO:0000313" key="4">
    <source>
        <dbReference type="Proteomes" id="UP001176940"/>
    </source>
</evidence>
<protein>
    <recommendedName>
        <fullName evidence="2">Reverse transcriptase domain-containing protein</fullName>
    </recommendedName>
</protein>
<evidence type="ECO:0000256" key="1">
    <source>
        <dbReference type="SAM" id="MobiDB-lite"/>
    </source>
</evidence>
<name>A0ABN9LTQ6_9NEOB</name>
<dbReference type="Proteomes" id="UP001176940">
    <property type="component" value="Unassembled WGS sequence"/>
</dbReference>
<evidence type="ECO:0000313" key="3">
    <source>
        <dbReference type="EMBL" id="CAJ0950515.1"/>
    </source>
</evidence>
<dbReference type="EMBL" id="CAUEEQ010031852">
    <property type="protein sequence ID" value="CAJ0950515.1"/>
    <property type="molecule type" value="Genomic_DNA"/>
</dbReference>
<comment type="caution">
    <text evidence="3">The sequence shown here is derived from an EMBL/GenBank/DDBJ whole genome shotgun (WGS) entry which is preliminary data.</text>
</comment>
<dbReference type="PANTHER" id="PTHR21301:SF12">
    <property type="match status" value="1"/>
</dbReference>
<proteinExistence type="predicted"/>
<dbReference type="PANTHER" id="PTHR21301">
    <property type="entry name" value="REVERSE TRANSCRIPTASE"/>
    <property type="match status" value="1"/>
</dbReference>
<keyword evidence="4" id="KW-1185">Reference proteome</keyword>
<dbReference type="InterPro" id="IPR035901">
    <property type="entry name" value="GIY-YIG_endonuc_sf"/>
</dbReference>
<dbReference type="Gene3D" id="3.40.1440.10">
    <property type="entry name" value="GIY-YIG endonuclease"/>
    <property type="match status" value="1"/>
</dbReference>
<reference evidence="3" key="1">
    <citation type="submission" date="2023-07" db="EMBL/GenBank/DDBJ databases">
        <authorList>
            <person name="Stuckert A."/>
        </authorList>
    </citation>
    <scope>NUCLEOTIDE SEQUENCE</scope>
</reference>